<dbReference type="KEGG" id="ppn:Palpr_1193"/>
<evidence type="ECO:0000313" key="1">
    <source>
        <dbReference type="EMBL" id="ADQ79340.1"/>
    </source>
</evidence>
<proteinExistence type="predicted"/>
<accession>E4T3P6</accession>
<name>E4T3P6_PALPW</name>
<sequence length="55" mass="6558">MNSTADFFELCLILLRILCQSSFVSFLTEITVYNKKSFLFADNLSFFYRRFAQEK</sequence>
<dbReference type="AlphaFoldDB" id="E4T3P6"/>
<reference key="1">
    <citation type="submission" date="2010-11" db="EMBL/GenBank/DDBJ databases">
        <title>The complete genome of Paludibacter propionicigenes DSM 17365.</title>
        <authorList>
            <consortium name="US DOE Joint Genome Institute (JGI-PGF)"/>
            <person name="Lucas S."/>
            <person name="Copeland A."/>
            <person name="Lapidus A."/>
            <person name="Bruce D."/>
            <person name="Goodwin L."/>
            <person name="Pitluck S."/>
            <person name="Kyrpides N."/>
            <person name="Mavromatis K."/>
            <person name="Ivanova N."/>
            <person name="Munk A.C."/>
            <person name="Brettin T."/>
            <person name="Detter J.C."/>
            <person name="Han C."/>
            <person name="Tapia R."/>
            <person name="Land M."/>
            <person name="Hauser L."/>
            <person name="Markowitz V."/>
            <person name="Cheng J.-F."/>
            <person name="Hugenholtz P."/>
            <person name="Woyke T."/>
            <person name="Wu D."/>
            <person name="Gronow S."/>
            <person name="Wellnitz S."/>
            <person name="Brambilla E."/>
            <person name="Klenk H.-P."/>
            <person name="Eisen J.A."/>
        </authorList>
    </citation>
    <scope>NUCLEOTIDE SEQUENCE</scope>
    <source>
        <strain>WB4</strain>
    </source>
</reference>
<gene>
    <name evidence="1" type="ordered locus">Palpr_1193</name>
</gene>
<dbReference type="Proteomes" id="UP000008718">
    <property type="component" value="Chromosome"/>
</dbReference>
<dbReference type="EMBL" id="CP002345">
    <property type="protein sequence ID" value="ADQ79340.1"/>
    <property type="molecule type" value="Genomic_DNA"/>
</dbReference>
<organism evidence="1 2">
    <name type="scientific">Paludibacter propionicigenes (strain DSM 17365 / JCM 13257 / WB4)</name>
    <dbReference type="NCBI Taxonomy" id="694427"/>
    <lineage>
        <taxon>Bacteria</taxon>
        <taxon>Pseudomonadati</taxon>
        <taxon>Bacteroidota</taxon>
        <taxon>Bacteroidia</taxon>
        <taxon>Bacteroidales</taxon>
        <taxon>Paludibacteraceae</taxon>
        <taxon>Paludibacter</taxon>
    </lineage>
</organism>
<keyword evidence="2" id="KW-1185">Reference proteome</keyword>
<protein>
    <submittedName>
        <fullName evidence="1">Uncharacterized protein</fullName>
    </submittedName>
</protein>
<reference evidence="1 2" key="2">
    <citation type="journal article" date="2011" name="Stand. Genomic Sci.">
        <title>Complete genome sequence of Paludibacter propionicigenes type strain (WB4).</title>
        <authorList>
            <person name="Gronow S."/>
            <person name="Munk C."/>
            <person name="Lapidus A."/>
            <person name="Nolan M."/>
            <person name="Lucas S."/>
            <person name="Hammon N."/>
            <person name="Deshpande S."/>
            <person name="Cheng J.F."/>
            <person name="Tapia R."/>
            <person name="Han C."/>
            <person name="Goodwin L."/>
            <person name="Pitluck S."/>
            <person name="Liolios K."/>
            <person name="Ivanova N."/>
            <person name="Mavromatis K."/>
            <person name="Mikhailova N."/>
            <person name="Pati A."/>
            <person name="Chen A."/>
            <person name="Palaniappan K."/>
            <person name="Land M."/>
            <person name="Hauser L."/>
            <person name="Chang Y.J."/>
            <person name="Jeffries C.D."/>
            <person name="Brambilla E."/>
            <person name="Rohde M."/>
            <person name="Goker M."/>
            <person name="Detter J.C."/>
            <person name="Woyke T."/>
            <person name="Bristow J."/>
            <person name="Eisen J.A."/>
            <person name="Markowitz V."/>
            <person name="Hugenholtz P."/>
            <person name="Kyrpides N.C."/>
            <person name="Klenk H.P."/>
        </authorList>
    </citation>
    <scope>NUCLEOTIDE SEQUENCE [LARGE SCALE GENOMIC DNA]</scope>
    <source>
        <strain evidence="2">DSM 17365 / JCM 13257 / WB4</strain>
    </source>
</reference>
<dbReference type="HOGENOM" id="CLU_3028040_0_0_10"/>
<evidence type="ECO:0000313" key="2">
    <source>
        <dbReference type="Proteomes" id="UP000008718"/>
    </source>
</evidence>